<dbReference type="Gene3D" id="3.40.50.1820">
    <property type="entry name" value="alpha/beta hydrolase"/>
    <property type="match status" value="1"/>
</dbReference>
<dbReference type="GO" id="GO:0016787">
    <property type="term" value="F:hydrolase activity"/>
    <property type="evidence" value="ECO:0007669"/>
    <property type="project" value="InterPro"/>
</dbReference>
<sequence length="248" mass="25933">MSAPTTPMLRTRTSTLVGSDGPLAIYEAAPAEAAQSAVIIIHEAFGITDHIADVTRRAANAGLHAVAPDFFHRAPAGVAAYGDLQAAALNFGGLSDEGILADLDATLAHLESKGFTPDRIGVIGFCFGGRVAFLLAAKRKIGAAATLYGGGISVASTFLPFPALTDSIASMQTPWLGMYGEADMGVPKEEVDLLEQAMAADASIDYKMIRYPDAGHAFHNDTLPSYNEKAAKAAWSEALDWLSAHGVN</sequence>
<dbReference type="SUPFAM" id="SSF53474">
    <property type="entry name" value="alpha/beta-Hydrolases"/>
    <property type="match status" value="1"/>
</dbReference>
<dbReference type="InterPro" id="IPR051049">
    <property type="entry name" value="Dienelactone_hydrolase-like"/>
</dbReference>
<accession>A0A6J6XZ74</accession>
<gene>
    <name evidence="2" type="ORF">UFOPK3024_00599</name>
</gene>
<dbReference type="InterPro" id="IPR002925">
    <property type="entry name" value="Dienelactn_hydro"/>
</dbReference>
<protein>
    <submittedName>
        <fullName evidence="2">Unannotated protein</fullName>
    </submittedName>
</protein>
<proteinExistence type="predicted"/>
<dbReference type="EMBL" id="CAFAAK010000109">
    <property type="protein sequence ID" value="CAB4800874.1"/>
    <property type="molecule type" value="Genomic_DNA"/>
</dbReference>
<dbReference type="InterPro" id="IPR029058">
    <property type="entry name" value="AB_hydrolase_fold"/>
</dbReference>
<organism evidence="2">
    <name type="scientific">freshwater metagenome</name>
    <dbReference type="NCBI Taxonomy" id="449393"/>
    <lineage>
        <taxon>unclassified sequences</taxon>
        <taxon>metagenomes</taxon>
        <taxon>ecological metagenomes</taxon>
    </lineage>
</organism>
<dbReference type="AlphaFoldDB" id="A0A6J6XZ74"/>
<evidence type="ECO:0000313" key="2">
    <source>
        <dbReference type="EMBL" id="CAB4800874.1"/>
    </source>
</evidence>
<feature type="domain" description="Dienelactone hydrolase" evidence="1">
    <location>
        <begin position="26"/>
        <end position="244"/>
    </location>
</feature>
<dbReference type="PANTHER" id="PTHR46623">
    <property type="entry name" value="CARBOXYMETHYLENEBUTENOLIDASE-RELATED"/>
    <property type="match status" value="1"/>
</dbReference>
<name>A0A6J6XZ74_9ZZZZ</name>
<dbReference type="Pfam" id="PF01738">
    <property type="entry name" value="DLH"/>
    <property type="match status" value="1"/>
</dbReference>
<dbReference type="PANTHER" id="PTHR46623:SF6">
    <property type="entry name" value="ALPHA_BETA-HYDROLASES SUPERFAMILY PROTEIN"/>
    <property type="match status" value="1"/>
</dbReference>
<reference evidence="2" key="1">
    <citation type="submission" date="2020-05" db="EMBL/GenBank/DDBJ databases">
        <authorList>
            <person name="Chiriac C."/>
            <person name="Salcher M."/>
            <person name="Ghai R."/>
            <person name="Kavagutti S V."/>
        </authorList>
    </citation>
    <scope>NUCLEOTIDE SEQUENCE</scope>
</reference>
<evidence type="ECO:0000259" key="1">
    <source>
        <dbReference type="Pfam" id="PF01738"/>
    </source>
</evidence>